<dbReference type="Proteomes" id="UP000052167">
    <property type="component" value="Unassembled WGS sequence"/>
</dbReference>
<name>A0A922TCS6_9HYPH</name>
<keyword evidence="2" id="KW-0378">Hydrolase</keyword>
<organism evidence="2 3">
    <name type="scientific">Pseudorhizobium pelagicum</name>
    <dbReference type="NCBI Taxonomy" id="1509405"/>
    <lineage>
        <taxon>Bacteria</taxon>
        <taxon>Pseudomonadati</taxon>
        <taxon>Pseudomonadota</taxon>
        <taxon>Alphaproteobacteria</taxon>
        <taxon>Hyphomicrobiales</taxon>
        <taxon>Rhizobiaceae</taxon>
        <taxon>Rhizobium/Agrobacterium group</taxon>
        <taxon>Pseudorhizobium</taxon>
    </lineage>
</organism>
<dbReference type="GO" id="GO:0016787">
    <property type="term" value="F:hydrolase activity"/>
    <property type="evidence" value="ECO:0007669"/>
    <property type="project" value="UniProtKB-KW"/>
</dbReference>
<dbReference type="Gene3D" id="3.60.10.10">
    <property type="entry name" value="Endonuclease/exonuclease/phosphatase"/>
    <property type="match status" value="1"/>
</dbReference>
<accession>A0A922TCS6</accession>
<comment type="caution">
    <text evidence="2">The sequence shown here is derived from an EMBL/GenBank/DDBJ whole genome shotgun (WGS) entry which is preliminary data.</text>
</comment>
<evidence type="ECO:0000259" key="1">
    <source>
        <dbReference type="Pfam" id="PF03372"/>
    </source>
</evidence>
<gene>
    <name evidence="2" type="ORF">GV68_01565</name>
</gene>
<feature type="domain" description="Endonuclease/exonuclease/phosphatase" evidence="1">
    <location>
        <begin position="7"/>
        <end position="261"/>
    </location>
</feature>
<keyword evidence="3" id="KW-1185">Reference proteome</keyword>
<dbReference type="AlphaFoldDB" id="A0A922TCS6"/>
<dbReference type="SUPFAM" id="SSF56219">
    <property type="entry name" value="DNase I-like"/>
    <property type="match status" value="1"/>
</dbReference>
<evidence type="ECO:0000313" key="2">
    <source>
        <dbReference type="EMBL" id="KEQ10996.1"/>
    </source>
</evidence>
<dbReference type="RefSeq" id="WP_192820027.1">
    <property type="nucleotide sequence ID" value="NZ_CAJXID010000039.1"/>
</dbReference>
<evidence type="ECO:0000313" key="3">
    <source>
        <dbReference type="Proteomes" id="UP000052167"/>
    </source>
</evidence>
<proteinExistence type="predicted"/>
<protein>
    <submittedName>
        <fullName evidence="2">Metal-dependent hydrolase</fullName>
    </submittedName>
</protein>
<dbReference type="InterPro" id="IPR036691">
    <property type="entry name" value="Endo/exonu/phosph_ase_sf"/>
</dbReference>
<dbReference type="EMBL" id="JOKJ01000001">
    <property type="protein sequence ID" value="KEQ10996.1"/>
    <property type="molecule type" value="Genomic_DNA"/>
</dbReference>
<dbReference type="InterPro" id="IPR005135">
    <property type="entry name" value="Endo/exonuclease/phosphatase"/>
</dbReference>
<dbReference type="Pfam" id="PF03372">
    <property type="entry name" value="Exo_endo_phos"/>
    <property type="match status" value="1"/>
</dbReference>
<sequence>MTLRIISLNAWGGRLHAPLIDYLREADPDVLCLQEVTRTAGRTDGWLLYRDGPLELPQRANLFADLRTALPDHDAFFAPVARGDLFDGDEALPSEFGLATFVRSSHPVVGQALSFVHGSYSPDGWGPHPRSRNAHCFRIYSAESRRFFTVAQMHGLRELSGKQDTPARIAQAHALARVIDQVRQPNDGLIVCGDFNVLPDSRTFEILGGLGLTDLVTGRGFTDTRTSWYEKAGRYADYLLVDGGVDVQRFDVVAQPEVSDHRALLLDIA</sequence>
<reference evidence="2 3" key="1">
    <citation type="submission" date="2014-06" db="EMBL/GenBank/DDBJ databases">
        <title>Rhizobium pelagicum/R2-400B4.</title>
        <authorList>
            <person name="Kimes N.E."/>
            <person name="Lopez-Perez M."/>
        </authorList>
    </citation>
    <scope>NUCLEOTIDE SEQUENCE [LARGE SCALE GENOMIC DNA]</scope>
    <source>
        <strain evidence="2 3">R2-400B4</strain>
    </source>
</reference>